<dbReference type="STRING" id="733.B0186_01620"/>
<evidence type="ECO:0000256" key="5">
    <source>
        <dbReference type="ARBA" id="ARBA00022825"/>
    </source>
</evidence>
<dbReference type="SUPFAM" id="SSF52096">
    <property type="entry name" value="ClpP/crotonase"/>
    <property type="match status" value="2"/>
</dbReference>
<evidence type="ECO:0000256" key="4">
    <source>
        <dbReference type="ARBA" id="ARBA00022801"/>
    </source>
</evidence>
<reference evidence="10 11" key="1">
    <citation type="submission" date="2018-06" db="EMBL/GenBank/DDBJ databases">
        <authorList>
            <consortium name="Pathogen Informatics"/>
            <person name="Doyle S."/>
        </authorList>
    </citation>
    <scope>NUCLEOTIDE SEQUENCE [LARGE SCALE GENOMIC DNA]</scope>
    <source>
        <strain evidence="10 11">NCTC1659</strain>
    </source>
</reference>
<evidence type="ECO:0000256" key="6">
    <source>
        <dbReference type="ARBA" id="ARBA00023136"/>
    </source>
</evidence>
<dbReference type="GO" id="GO:0005509">
    <property type="term" value="F:calcium ion binding"/>
    <property type="evidence" value="ECO:0007669"/>
    <property type="project" value="InterPro"/>
</dbReference>
<dbReference type="NCBIfam" id="TIGR00705">
    <property type="entry name" value="SppA_67K"/>
    <property type="match status" value="1"/>
</dbReference>
<dbReference type="GO" id="GO:0006465">
    <property type="term" value="P:signal peptide processing"/>
    <property type="evidence" value="ECO:0007669"/>
    <property type="project" value="InterPro"/>
</dbReference>
<keyword evidence="5" id="KW-0720">Serine protease</keyword>
<feature type="transmembrane region" description="Helical" evidence="8">
    <location>
        <begin position="21"/>
        <end position="40"/>
    </location>
</feature>
<dbReference type="CDD" id="cd07023">
    <property type="entry name" value="S49_Sppa_N_C"/>
    <property type="match status" value="1"/>
</dbReference>
<dbReference type="Proteomes" id="UP000254329">
    <property type="component" value="Unassembled WGS sequence"/>
</dbReference>
<dbReference type="Gene3D" id="6.20.330.10">
    <property type="match status" value="1"/>
</dbReference>
<feature type="active site" description="Nucleophile" evidence="7">
    <location>
        <position position="408"/>
    </location>
</feature>
<evidence type="ECO:0000256" key="1">
    <source>
        <dbReference type="ARBA" id="ARBA00004370"/>
    </source>
</evidence>
<dbReference type="PANTHER" id="PTHR33209:SF1">
    <property type="entry name" value="PEPTIDASE S49 DOMAIN-CONTAINING PROTEIN"/>
    <property type="match status" value="1"/>
</dbReference>
<sequence>MKAIFSFFKLCWRALNFVRRIVMNLVFLLFVLLAVSIFSITSSSQQNKVDLTHFKGALRLNLDGYLADNRSNDMSWQNLLLELDNQYVPKQISTFDVVNVIQSAKNDEKITALVLDLNYFEGADIPALTYVGKAIQAFKHSKKPVIAYADNYTQSQYLLASYADAILLNPQGQVAIEGMVAENLYFKSLFEKLEVTSHIFRVGTYKSAVEPFMLDQMSKESRENTGRWLNQLWKSYQQIVAENRDIPFEQVLPDSKTYLAELKELKGNQTEYTKKRGLVTELAVTKERENIIKHWVTNSDGELDFVEFEDYLATLKDRFTPTHQPTIAVVNVEGAIIDGESDEQDVGGDSVSQLLRDAQQDPNIKAVVLRVNSPGGSAFASEIIRQEVDNLQKAGKPVVVSMGAMAASGGYWISSTADYIVADPNTITGSIGIFAMFPTFEKSMQKIGVNADGVATTDIVMKSPFSPLSKTGGEIIQLEIEHGYEQFLDVVSRGRKLSKEQVDKVAQGQVWTGTDAYSHKLVDKLGSFDDAIEKAGELVMQNSKDDIKDFSVIWLTEKEDSLWGELMKNAKQHSEYSFRQHLAHFLGLSVPMQKMVEQLGTLNKFNDPKGQYLYCLNCGKVK</sequence>
<accession>A0A1V4B371</accession>
<dbReference type="InterPro" id="IPR047272">
    <property type="entry name" value="S49_SppA_C"/>
</dbReference>
<keyword evidence="8" id="KW-1133">Transmembrane helix</keyword>
<comment type="subcellular location">
    <subcellularLocation>
        <location evidence="1">Membrane</location>
    </subcellularLocation>
</comment>
<dbReference type="RefSeq" id="WP_078217638.1">
    <property type="nucleotide sequence ID" value="NZ_MUXZ01000005.1"/>
</dbReference>
<dbReference type="InterPro" id="IPR002048">
    <property type="entry name" value="EF_hand_dom"/>
</dbReference>
<dbReference type="InterPro" id="IPR004635">
    <property type="entry name" value="Pept_S49_SppA"/>
</dbReference>
<dbReference type="PROSITE" id="PS50222">
    <property type="entry name" value="EF_HAND_2"/>
    <property type="match status" value="1"/>
</dbReference>
<evidence type="ECO:0000259" key="9">
    <source>
        <dbReference type="PROSITE" id="PS50222"/>
    </source>
</evidence>
<keyword evidence="11" id="KW-1185">Reference proteome</keyword>
<dbReference type="Pfam" id="PF01343">
    <property type="entry name" value="Peptidase_S49"/>
    <property type="match status" value="2"/>
</dbReference>
<dbReference type="InterPro" id="IPR002142">
    <property type="entry name" value="Peptidase_S49"/>
</dbReference>
<dbReference type="NCBIfam" id="TIGR00706">
    <property type="entry name" value="SppA_dom"/>
    <property type="match status" value="1"/>
</dbReference>
<evidence type="ECO:0000256" key="7">
    <source>
        <dbReference type="PIRSR" id="PIRSR001217-1"/>
    </source>
</evidence>
<dbReference type="AlphaFoldDB" id="A0A1V4B371"/>
<protein>
    <submittedName>
        <fullName evidence="10">Protease IV</fullName>
        <ecNumber evidence="10">3.4.21.-</ecNumber>
    </submittedName>
</protein>
<evidence type="ECO:0000256" key="3">
    <source>
        <dbReference type="ARBA" id="ARBA00022670"/>
    </source>
</evidence>
<comment type="similarity">
    <text evidence="2">Belongs to the peptidase S49 family.</text>
</comment>
<keyword evidence="6 8" id="KW-0472">Membrane</keyword>
<organism evidence="10 11">
    <name type="scientific">Canicola haemoglobinophilus</name>
    <dbReference type="NCBI Taxonomy" id="733"/>
    <lineage>
        <taxon>Bacteria</taxon>
        <taxon>Pseudomonadati</taxon>
        <taxon>Pseudomonadota</taxon>
        <taxon>Gammaproteobacteria</taxon>
        <taxon>Pasteurellales</taxon>
        <taxon>Pasteurellaceae</taxon>
        <taxon>Canicola</taxon>
    </lineage>
</organism>
<name>A0A1V4B371_9PAST</name>
<evidence type="ECO:0000256" key="2">
    <source>
        <dbReference type="ARBA" id="ARBA00008683"/>
    </source>
</evidence>
<feature type="active site" description="Proton donor/acceptor" evidence="7">
    <location>
        <position position="206"/>
    </location>
</feature>
<evidence type="ECO:0000313" key="11">
    <source>
        <dbReference type="Proteomes" id="UP000254329"/>
    </source>
</evidence>
<proteinExistence type="inferred from homology"/>
<evidence type="ECO:0000313" key="10">
    <source>
        <dbReference type="EMBL" id="STO60666.1"/>
    </source>
</evidence>
<dbReference type="CDD" id="cd07018">
    <property type="entry name" value="S49_SppA_67K_type"/>
    <property type="match status" value="1"/>
</dbReference>
<dbReference type="InterPro" id="IPR047217">
    <property type="entry name" value="S49_SppA_67K_type_N"/>
</dbReference>
<keyword evidence="8" id="KW-0812">Transmembrane</keyword>
<evidence type="ECO:0000256" key="8">
    <source>
        <dbReference type="SAM" id="Phobius"/>
    </source>
</evidence>
<dbReference type="GO" id="GO:0016020">
    <property type="term" value="C:membrane"/>
    <property type="evidence" value="ECO:0007669"/>
    <property type="project" value="UniProtKB-SubCell"/>
</dbReference>
<dbReference type="Gene3D" id="3.90.226.10">
    <property type="entry name" value="2-enoyl-CoA Hydratase, Chain A, domain 1"/>
    <property type="match status" value="2"/>
</dbReference>
<dbReference type="PANTHER" id="PTHR33209">
    <property type="entry name" value="PROTEASE 4"/>
    <property type="match status" value="1"/>
</dbReference>
<keyword evidence="3 10" id="KW-0645">Protease</keyword>
<dbReference type="InterPro" id="IPR029045">
    <property type="entry name" value="ClpP/crotonase-like_dom_sf"/>
</dbReference>
<dbReference type="GO" id="GO:0008236">
    <property type="term" value="F:serine-type peptidase activity"/>
    <property type="evidence" value="ECO:0007669"/>
    <property type="project" value="UniProtKB-KW"/>
</dbReference>
<dbReference type="EMBL" id="UGHF01000001">
    <property type="protein sequence ID" value="STO60666.1"/>
    <property type="molecule type" value="Genomic_DNA"/>
</dbReference>
<keyword evidence="4 10" id="KW-0378">Hydrolase</keyword>
<dbReference type="EC" id="3.4.21.-" evidence="10"/>
<feature type="domain" description="EF-hand" evidence="9">
    <location>
        <begin position="283"/>
        <end position="318"/>
    </location>
</feature>
<gene>
    <name evidence="10" type="primary">sppA</name>
    <name evidence="10" type="ORF">NCTC1659_01962</name>
</gene>
<dbReference type="PIRSF" id="PIRSF001217">
    <property type="entry name" value="Protease_4_SppA"/>
    <property type="match status" value="1"/>
</dbReference>
<dbReference type="InterPro" id="IPR004634">
    <property type="entry name" value="Pept_S49_pIV"/>
</dbReference>